<keyword evidence="4 5" id="KW-0862">Zinc</keyword>
<feature type="binding site" evidence="5">
    <location>
        <position position="222"/>
    </location>
    <ligand>
        <name>Zn(2+)</name>
        <dbReference type="ChEBI" id="CHEBI:29105"/>
    </ligand>
</feature>
<dbReference type="RefSeq" id="WP_209686601.1">
    <property type="nucleotide sequence ID" value="NZ_JAGGLU010000004.1"/>
</dbReference>
<dbReference type="GO" id="GO:0032259">
    <property type="term" value="P:methylation"/>
    <property type="evidence" value="ECO:0007669"/>
    <property type="project" value="UniProtKB-KW"/>
</dbReference>
<dbReference type="InterPro" id="IPR036589">
    <property type="entry name" value="HCY_dom_sf"/>
</dbReference>
<evidence type="ECO:0000256" key="3">
    <source>
        <dbReference type="ARBA" id="ARBA00022723"/>
    </source>
</evidence>
<dbReference type="InterPro" id="IPR017226">
    <property type="entry name" value="BHMT-like"/>
</dbReference>
<feature type="binding site" evidence="5">
    <location>
        <position position="288"/>
    </location>
    <ligand>
        <name>Zn(2+)</name>
        <dbReference type="ChEBI" id="CHEBI:29105"/>
    </ligand>
</feature>
<dbReference type="NCBIfam" id="NF007020">
    <property type="entry name" value="PRK09485.1"/>
    <property type="match status" value="1"/>
</dbReference>
<organism evidence="7 8">
    <name type="scientific">Lactobacillus colini</name>
    <dbReference type="NCBI Taxonomy" id="1819254"/>
    <lineage>
        <taxon>Bacteria</taxon>
        <taxon>Bacillati</taxon>
        <taxon>Bacillota</taxon>
        <taxon>Bacilli</taxon>
        <taxon>Lactobacillales</taxon>
        <taxon>Lactobacillaceae</taxon>
        <taxon>Lactobacillus</taxon>
    </lineage>
</organism>
<keyword evidence="1 5" id="KW-0489">Methyltransferase</keyword>
<evidence type="ECO:0000256" key="1">
    <source>
        <dbReference type="ARBA" id="ARBA00022603"/>
    </source>
</evidence>
<protein>
    <submittedName>
        <fullName evidence="7">Homocysteine S-methyltransferase</fullName>
        <ecNumber evidence="7">2.1.1.10</ecNumber>
    </submittedName>
</protein>
<keyword evidence="8" id="KW-1185">Reference proteome</keyword>
<reference evidence="7 8" key="1">
    <citation type="submission" date="2021-03" db="EMBL/GenBank/DDBJ databases">
        <title>Genomic Encyclopedia of Type Strains, Phase IV (KMG-IV): sequencing the most valuable type-strain genomes for metagenomic binning, comparative biology and taxonomic classification.</title>
        <authorList>
            <person name="Goeker M."/>
        </authorList>
    </citation>
    <scope>NUCLEOTIDE SEQUENCE [LARGE SCALE GENOMIC DNA]</scope>
    <source>
        <strain evidence="7 8">DSM 101872</strain>
    </source>
</reference>
<dbReference type="Gene3D" id="3.20.20.330">
    <property type="entry name" value="Homocysteine-binding-like domain"/>
    <property type="match status" value="1"/>
</dbReference>
<sequence>MSLIEEAKKGLVLDGAMSDELERQGVDTNNKLWTGIALIDDLDKVYQAHMDYFQAGAQLVITDTYQANSQAFVEAGYSLQEAKKFIADGVKIAKQARDDYENRTGQHNYVAATIGSYGAYLADGSEYRGDYELSRDEYLAFHLPRLKTVLSQDPDILAIETQPKLSETIVLLDWVKKNAKNIPVYVSFTLKNSKQISDGTSLKEAIKKINEYQQVFAVGINCVNPDLVDEALIEMNKYTDKSLVVYPNSGTVYDPKVKQWKKVEKQYEFSQLAARWYQLGARLIGGCCTTGPEEIKRISQTLTKLR</sequence>
<dbReference type="InterPro" id="IPR051486">
    <property type="entry name" value="Hcy_S-methyltransferase"/>
</dbReference>
<gene>
    <name evidence="7" type="ORF">J2Z60_001036</name>
</gene>
<comment type="cofactor">
    <cofactor evidence="5">
        <name>Zn(2+)</name>
        <dbReference type="ChEBI" id="CHEBI:29105"/>
    </cofactor>
</comment>
<dbReference type="InterPro" id="IPR003726">
    <property type="entry name" value="HCY_dom"/>
</dbReference>
<feature type="domain" description="Hcy-binding" evidence="6">
    <location>
        <begin position="1"/>
        <end position="302"/>
    </location>
</feature>
<evidence type="ECO:0000256" key="5">
    <source>
        <dbReference type="PROSITE-ProRule" id="PRU00333"/>
    </source>
</evidence>
<accession>A0ABS4MDU6</accession>
<dbReference type="EMBL" id="JAGGLU010000004">
    <property type="protein sequence ID" value="MBP2057864.1"/>
    <property type="molecule type" value="Genomic_DNA"/>
</dbReference>
<keyword evidence="2 5" id="KW-0808">Transferase</keyword>
<dbReference type="GO" id="GO:0008168">
    <property type="term" value="F:methyltransferase activity"/>
    <property type="evidence" value="ECO:0007669"/>
    <property type="project" value="UniProtKB-KW"/>
</dbReference>
<evidence type="ECO:0000313" key="8">
    <source>
        <dbReference type="Proteomes" id="UP001519292"/>
    </source>
</evidence>
<evidence type="ECO:0000313" key="7">
    <source>
        <dbReference type="EMBL" id="MBP2057864.1"/>
    </source>
</evidence>
<dbReference type="Pfam" id="PF02574">
    <property type="entry name" value="S-methyl_trans"/>
    <property type="match status" value="1"/>
</dbReference>
<evidence type="ECO:0000259" key="6">
    <source>
        <dbReference type="PROSITE" id="PS50970"/>
    </source>
</evidence>
<proteinExistence type="predicted"/>
<feature type="binding site" evidence="5">
    <location>
        <position position="287"/>
    </location>
    <ligand>
        <name>Zn(2+)</name>
        <dbReference type="ChEBI" id="CHEBI:29105"/>
    </ligand>
</feature>
<keyword evidence="3 5" id="KW-0479">Metal-binding</keyword>
<dbReference type="Proteomes" id="UP001519292">
    <property type="component" value="Unassembled WGS sequence"/>
</dbReference>
<dbReference type="SUPFAM" id="SSF82282">
    <property type="entry name" value="Homocysteine S-methyltransferase"/>
    <property type="match status" value="1"/>
</dbReference>
<name>A0ABS4MDU6_9LACO</name>
<dbReference type="PROSITE" id="PS50970">
    <property type="entry name" value="HCY"/>
    <property type="match status" value="1"/>
</dbReference>
<dbReference type="PIRSF" id="PIRSF037505">
    <property type="entry name" value="Betaine_HMT"/>
    <property type="match status" value="1"/>
</dbReference>
<dbReference type="EC" id="2.1.1.10" evidence="7"/>
<dbReference type="PANTHER" id="PTHR46015:SF1">
    <property type="entry name" value="HOMOCYSTEINE S-METHYLTRANSFERASE-LIKE ISOFORM 1"/>
    <property type="match status" value="1"/>
</dbReference>
<comment type="caution">
    <text evidence="7">The sequence shown here is derived from an EMBL/GenBank/DDBJ whole genome shotgun (WGS) entry which is preliminary data.</text>
</comment>
<evidence type="ECO:0000256" key="2">
    <source>
        <dbReference type="ARBA" id="ARBA00022679"/>
    </source>
</evidence>
<dbReference type="PANTHER" id="PTHR46015">
    <property type="entry name" value="ZGC:172121"/>
    <property type="match status" value="1"/>
</dbReference>
<evidence type="ECO:0000256" key="4">
    <source>
        <dbReference type="ARBA" id="ARBA00022833"/>
    </source>
</evidence>